<dbReference type="Gene3D" id="3.10.450.620">
    <property type="entry name" value="JHP933, nucleotidyltransferase-like core domain"/>
    <property type="match status" value="1"/>
</dbReference>
<reference evidence="1 2" key="1">
    <citation type="journal article" date="2016" name="Nat. Commun.">
        <title>Thousands of microbial genomes shed light on interconnected biogeochemical processes in an aquifer system.</title>
        <authorList>
            <person name="Anantharaman K."/>
            <person name="Brown C.T."/>
            <person name="Hug L.A."/>
            <person name="Sharon I."/>
            <person name="Castelle C.J."/>
            <person name="Probst A.J."/>
            <person name="Thomas B.C."/>
            <person name="Singh A."/>
            <person name="Wilkins M.J."/>
            <person name="Karaoz U."/>
            <person name="Brodie E.L."/>
            <person name="Williams K.H."/>
            <person name="Hubbard S.S."/>
            <person name="Banfield J.F."/>
        </authorList>
    </citation>
    <scope>NUCLEOTIDE SEQUENCE [LARGE SCALE GENOMIC DNA]</scope>
</reference>
<dbReference type="InterPro" id="IPR014942">
    <property type="entry name" value="AbiEii"/>
</dbReference>
<dbReference type="STRING" id="1802055.A3A74_03295"/>
<dbReference type="AlphaFoldDB" id="A0A1F7ID89"/>
<comment type="caution">
    <text evidence="1">The sequence shown here is derived from an EMBL/GenBank/DDBJ whole genome shotgun (WGS) entry which is preliminary data.</text>
</comment>
<organism evidence="1 2">
    <name type="scientific">Candidatus Roizmanbacteria bacterium RIFCSPLOWO2_01_FULL_35_13</name>
    <dbReference type="NCBI Taxonomy" id="1802055"/>
    <lineage>
        <taxon>Bacteria</taxon>
        <taxon>Candidatus Roizmaniibacteriota</taxon>
    </lineage>
</organism>
<evidence type="ECO:0000313" key="1">
    <source>
        <dbReference type="EMBL" id="OGK41333.1"/>
    </source>
</evidence>
<dbReference type="Pfam" id="PF08843">
    <property type="entry name" value="AbiEii"/>
    <property type="match status" value="1"/>
</dbReference>
<evidence type="ECO:0008006" key="3">
    <source>
        <dbReference type="Google" id="ProtNLM"/>
    </source>
</evidence>
<dbReference type="EMBL" id="MGAF01000019">
    <property type="protein sequence ID" value="OGK41333.1"/>
    <property type="molecule type" value="Genomic_DNA"/>
</dbReference>
<proteinExistence type="predicted"/>
<accession>A0A1F7ID89</accession>
<dbReference type="Proteomes" id="UP000179270">
    <property type="component" value="Unassembled WGS sequence"/>
</dbReference>
<name>A0A1F7ID89_9BACT</name>
<gene>
    <name evidence="1" type="ORF">A3A74_03295</name>
</gene>
<evidence type="ECO:0000313" key="2">
    <source>
        <dbReference type="Proteomes" id="UP000179270"/>
    </source>
</evidence>
<sequence>MKSKKSILTDKQKAFLFEFKKYANLASAFYLTGGTALAEYYLQHRLSEDLDFFSEIKFDLEPVYEFIKKVRSVLQARSVTTDKRNGREIFDFKFINDSLKVELVHYPYKNLKPLKKISGILISDEFDIAVNKIFAVFSRNEPKDFVDLYYLLKKFPINELLDGVEKKFDMKLGRFSLGNEFYRARNITNLPKMIKPLTHKQLADYFIEEARKLGAIIF</sequence>
<protein>
    <recommendedName>
        <fullName evidence="3">Nucleotidyl transferase AbiEii/AbiGii toxin family protein</fullName>
    </recommendedName>
</protein>